<feature type="region of interest" description="Disordered" evidence="1">
    <location>
        <begin position="240"/>
        <end position="271"/>
    </location>
</feature>
<feature type="region of interest" description="Disordered" evidence="1">
    <location>
        <begin position="1"/>
        <end position="54"/>
    </location>
</feature>
<proteinExistence type="predicted"/>
<organism evidence="2">
    <name type="scientific">Photinus pyralis</name>
    <name type="common">Common eastern firefly</name>
    <name type="synonym">Lampyris pyralis</name>
    <dbReference type="NCBI Taxonomy" id="7054"/>
    <lineage>
        <taxon>Eukaryota</taxon>
        <taxon>Metazoa</taxon>
        <taxon>Ecdysozoa</taxon>
        <taxon>Arthropoda</taxon>
        <taxon>Hexapoda</taxon>
        <taxon>Insecta</taxon>
        <taxon>Pterygota</taxon>
        <taxon>Neoptera</taxon>
        <taxon>Endopterygota</taxon>
        <taxon>Coleoptera</taxon>
        <taxon>Polyphaga</taxon>
        <taxon>Elateriformia</taxon>
        <taxon>Elateroidea</taxon>
        <taxon>Lampyridae</taxon>
        <taxon>Lampyrinae</taxon>
        <taxon>Photinus</taxon>
    </lineage>
</organism>
<dbReference type="EMBL" id="GEZM01075031">
    <property type="protein sequence ID" value="JAV64331.1"/>
    <property type="molecule type" value="Transcribed_RNA"/>
</dbReference>
<accession>A0A1Y1KV64</accession>
<feature type="region of interest" description="Disordered" evidence="1">
    <location>
        <begin position="72"/>
        <end position="122"/>
    </location>
</feature>
<feature type="compositionally biased region" description="Pro residues" evidence="1">
    <location>
        <begin position="36"/>
        <end position="47"/>
    </location>
</feature>
<evidence type="ECO:0000313" key="2">
    <source>
        <dbReference type="EMBL" id="JAV64331.1"/>
    </source>
</evidence>
<protein>
    <submittedName>
        <fullName evidence="2">Uncharacterized protein</fullName>
    </submittedName>
</protein>
<dbReference type="AlphaFoldDB" id="A0A1Y1KV64"/>
<feature type="compositionally biased region" description="Pro residues" evidence="1">
    <location>
        <begin position="1"/>
        <end position="26"/>
    </location>
</feature>
<reference evidence="2" key="1">
    <citation type="journal article" date="2016" name="Sci. Rep.">
        <title>Molecular characterization of firefly nuptial gifts: a multi-omics approach sheds light on postcopulatory sexual selection.</title>
        <authorList>
            <person name="Al-Wathiqui N."/>
            <person name="Fallon T.R."/>
            <person name="South A."/>
            <person name="Weng J.K."/>
            <person name="Lewis S.M."/>
        </authorList>
    </citation>
    <scope>NUCLEOTIDE SEQUENCE</scope>
</reference>
<dbReference type="InterPro" id="IPR003882">
    <property type="entry name" value="Pistil_extensin"/>
</dbReference>
<sequence length="271" mass="28799">MGRPPSLSPLNPPPPPLPPPPPPRLSRPPNDEPPRRSPPPPPPPEPPSGLGALHRLHWLRHAKLVLPQSSLGHRQSPSLLSLSLNPPPPPPSRSPPPPPPPRLGPPPPNPPPPPRLPPIPPPPQLSLLVANCTLILHPLNSLPSNHEIADSAAFVSSYVTVASPFDAPVALSLYNQILGFCVLLSNLITPIDPKCSAISSSDISVFIPETKIVSCCTIISPDPLLPPPLLKPPLFPPPKPPLIPPLLRSSPPPRLLKPPDPRPPPPYPPPP</sequence>
<feature type="compositionally biased region" description="Pro residues" evidence="1">
    <location>
        <begin position="85"/>
        <end position="122"/>
    </location>
</feature>
<name>A0A1Y1KV64_PHOPY</name>
<dbReference type="PRINTS" id="PR01218">
    <property type="entry name" value="PSTLEXTENSIN"/>
</dbReference>
<evidence type="ECO:0000256" key="1">
    <source>
        <dbReference type="SAM" id="MobiDB-lite"/>
    </source>
</evidence>